<dbReference type="InterPro" id="IPR025067">
    <property type="entry name" value="DUF4079"/>
</dbReference>
<dbReference type="EMBL" id="KZ503341">
    <property type="protein sequence ID" value="PKU65498.1"/>
    <property type="molecule type" value="Genomic_DNA"/>
</dbReference>
<feature type="chain" id="PRO_5014118164" evidence="2">
    <location>
        <begin position="27"/>
        <end position="329"/>
    </location>
</feature>
<feature type="transmembrane region" description="Helical" evidence="1">
    <location>
        <begin position="263"/>
        <end position="280"/>
    </location>
</feature>
<evidence type="ECO:0000256" key="1">
    <source>
        <dbReference type="SAM" id="Phobius"/>
    </source>
</evidence>
<keyword evidence="4" id="KW-1185">Reference proteome</keyword>
<proteinExistence type="predicted"/>
<dbReference type="PANTHER" id="PTHR34679:SF2">
    <property type="entry name" value="OS02G0122500 PROTEIN"/>
    <property type="match status" value="1"/>
</dbReference>
<protein>
    <submittedName>
        <fullName evidence="3">Uncharacterized protein</fullName>
    </submittedName>
</protein>
<dbReference type="GO" id="GO:0009534">
    <property type="term" value="C:chloroplast thylakoid"/>
    <property type="evidence" value="ECO:0007669"/>
    <property type="project" value="TreeGrafter"/>
</dbReference>
<keyword evidence="1" id="KW-0812">Transmembrane</keyword>
<dbReference type="STRING" id="906689.A0A2I0VQ10"/>
<feature type="transmembrane region" description="Helical" evidence="1">
    <location>
        <begin position="215"/>
        <end position="238"/>
    </location>
</feature>
<accession>A0A2I0VQ10</accession>
<name>A0A2I0VQ10_9ASPA</name>
<gene>
    <name evidence="3" type="ORF">MA16_Dca012220</name>
</gene>
<evidence type="ECO:0000256" key="2">
    <source>
        <dbReference type="SAM" id="SignalP"/>
    </source>
</evidence>
<evidence type="ECO:0000313" key="3">
    <source>
        <dbReference type="EMBL" id="PKU65498.1"/>
    </source>
</evidence>
<sequence length="329" mass="34627">MPHRPSHTRAALVVLLSFSPCTPSSAVPPTKSMAASTALGFLSLTPTSKIPPLKPLKPTPLLLPLATHTLSATLPSSAVSIAIAAAASASAFSLPEFIIPPDALAVGGEFGILEGRSFALIHPLVMGGLFFYTVWTGYLGWQWRRVRTIQEEINELKKQVKSPVPAAVAAGGVESGSQEPAPPPQAAISSVERKISQLSEERKELLKGGFRDRHFNAGSILLGFGVFESVGGAVNTWFRTGKLFPGPHLFAGAGGMRHSNGRIPIRVGGFVVAIIGFLLVGKEDAGGSIVTGLARSASSSHGPDHDWSIDDHIRIGSLLGDKRNSAWNV</sequence>
<dbReference type="AlphaFoldDB" id="A0A2I0VQ10"/>
<keyword evidence="1" id="KW-1133">Transmembrane helix</keyword>
<organism evidence="3 4">
    <name type="scientific">Dendrobium catenatum</name>
    <dbReference type="NCBI Taxonomy" id="906689"/>
    <lineage>
        <taxon>Eukaryota</taxon>
        <taxon>Viridiplantae</taxon>
        <taxon>Streptophyta</taxon>
        <taxon>Embryophyta</taxon>
        <taxon>Tracheophyta</taxon>
        <taxon>Spermatophyta</taxon>
        <taxon>Magnoliopsida</taxon>
        <taxon>Liliopsida</taxon>
        <taxon>Asparagales</taxon>
        <taxon>Orchidaceae</taxon>
        <taxon>Epidendroideae</taxon>
        <taxon>Malaxideae</taxon>
        <taxon>Dendrobiinae</taxon>
        <taxon>Dendrobium</taxon>
    </lineage>
</organism>
<feature type="transmembrane region" description="Helical" evidence="1">
    <location>
        <begin position="120"/>
        <end position="141"/>
    </location>
</feature>
<dbReference type="Proteomes" id="UP000233837">
    <property type="component" value="Unassembled WGS sequence"/>
</dbReference>
<reference evidence="3 4" key="1">
    <citation type="journal article" date="2016" name="Sci. Rep.">
        <title>The Dendrobium catenatum Lindl. genome sequence provides insights into polysaccharide synthase, floral development and adaptive evolution.</title>
        <authorList>
            <person name="Zhang G.Q."/>
            <person name="Xu Q."/>
            <person name="Bian C."/>
            <person name="Tsai W.C."/>
            <person name="Yeh C.M."/>
            <person name="Liu K.W."/>
            <person name="Yoshida K."/>
            <person name="Zhang L.S."/>
            <person name="Chang S.B."/>
            <person name="Chen F."/>
            <person name="Shi Y."/>
            <person name="Su Y.Y."/>
            <person name="Zhang Y.Q."/>
            <person name="Chen L.J."/>
            <person name="Yin Y."/>
            <person name="Lin M."/>
            <person name="Huang H."/>
            <person name="Deng H."/>
            <person name="Wang Z.W."/>
            <person name="Zhu S.L."/>
            <person name="Zhao X."/>
            <person name="Deng C."/>
            <person name="Niu S.C."/>
            <person name="Huang J."/>
            <person name="Wang M."/>
            <person name="Liu G.H."/>
            <person name="Yang H.J."/>
            <person name="Xiao X.J."/>
            <person name="Hsiao Y.Y."/>
            <person name="Wu W.L."/>
            <person name="Chen Y.Y."/>
            <person name="Mitsuda N."/>
            <person name="Ohme-Takagi M."/>
            <person name="Luo Y.B."/>
            <person name="Van de Peer Y."/>
            <person name="Liu Z.J."/>
        </authorList>
    </citation>
    <scope>NUCLEOTIDE SEQUENCE [LARGE SCALE GENOMIC DNA]</scope>
    <source>
        <tissue evidence="3">The whole plant</tissue>
    </source>
</reference>
<dbReference type="Pfam" id="PF13301">
    <property type="entry name" value="DUF4079"/>
    <property type="match status" value="1"/>
</dbReference>
<dbReference type="PANTHER" id="PTHR34679">
    <property type="match status" value="1"/>
</dbReference>
<feature type="signal peptide" evidence="2">
    <location>
        <begin position="1"/>
        <end position="26"/>
    </location>
</feature>
<reference evidence="3 4" key="2">
    <citation type="journal article" date="2017" name="Nature">
        <title>The Apostasia genome and the evolution of orchids.</title>
        <authorList>
            <person name="Zhang G.Q."/>
            <person name="Liu K.W."/>
            <person name="Li Z."/>
            <person name="Lohaus R."/>
            <person name="Hsiao Y.Y."/>
            <person name="Niu S.C."/>
            <person name="Wang J.Y."/>
            <person name="Lin Y.C."/>
            <person name="Xu Q."/>
            <person name="Chen L.J."/>
            <person name="Yoshida K."/>
            <person name="Fujiwara S."/>
            <person name="Wang Z.W."/>
            <person name="Zhang Y.Q."/>
            <person name="Mitsuda N."/>
            <person name="Wang M."/>
            <person name="Liu G.H."/>
            <person name="Pecoraro L."/>
            <person name="Huang H.X."/>
            <person name="Xiao X.J."/>
            <person name="Lin M."/>
            <person name="Wu X.Y."/>
            <person name="Wu W.L."/>
            <person name="Chen Y.Y."/>
            <person name="Chang S.B."/>
            <person name="Sakamoto S."/>
            <person name="Ohme-Takagi M."/>
            <person name="Yagi M."/>
            <person name="Zeng S.J."/>
            <person name="Shen C.Y."/>
            <person name="Yeh C.M."/>
            <person name="Luo Y.B."/>
            <person name="Tsai W.C."/>
            <person name="Van de Peer Y."/>
            <person name="Liu Z.J."/>
        </authorList>
    </citation>
    <scope>NUCLEOTIDE SEQUENCE [LARGE SCALE GENOMIC DNA]</scope>
    <source>
        <tissue evidence="3">The whole plant</tissue>
    </source>
</reference>
<keyword evidence="1" id="KW-0472">Membrane</keyword>
<keyword evidence="2" id="KW-0732">Signal</keyword>
<evidence type="ECO:0000313" key="4">
    <source>
        <dbReference type="Proteomes" id="UP000233837"/>
    </source>
</evidence>